<keyword evidence="2" id="KW-1185">Reference proteome</keyword>
<evidence type="ECO:0000313" key="1">
    <source>
        <dbReference type="EMBL" id="GAK58401.1"/>
    </source>
</evidence>
<reference evidence="1" key="1">
    <citation type="journal article" date="2015" name="PeerJ">
        <title>First genomic representation of candidate bacterial phylum KSB3 points to enhanced environmental sensing as a trigger of wastewater bulking.</title>
        <authorList>
            <person name="Sekiguchi Y."/>
            <person name="Ohashi A."/>
            <person name="Parks D.H."/>
            <person name="Yamauchi T."/>
            <person name="Tyson G.W."/>
            <person name="Hugenholtz P."/>
        </authorList>
    </citation>
    <scope>NUCLEOTIDE SEQUENCE [LARGE SCALE GENOMIC DNA]</scope>
</reference>
<name>A0A081C1E6_VECG1</name>
<gene>
    <name evidence="1" type="ORF">U27_05375</name>
</gene>
<evidence type="ECO:0000313" key="2">
    <source>
        <dbReference type="Proteomes" id="UP000030661"/>
    </source>
</evidence>
<dbReference type="AlphaFoldDB" id="A0A081C1E6"/>
<dbReference type="Proteomes" id="UP000030661">
    <property type="component" value="Unassembled WGS sequence"/>
</dbReference>
<dbReference type="eggNOG" id="COG1848">
    <property type="taxonomic scope" value="Bacteria"/>
</dbReference>
<proteinExistence type="predicted"/>
<organism evidence="1">
    <name type="scientific">Vecturithrix granuli</name>
    <dbReference type="NCBI Taxonomy" id="1499967"/>
    <lineage>
        <taxon>Bacteria</taxon>
        <taxon>Candidatus Moduliflexota</taxon>
        <taxon>Candidatus Vecturitrichia</taxon>
        <taxon>Candidatus Vecturitrichales</taxon>
        <taxon>Candidatus Vecturitrichaceae</taxon>
        <taxon>Candidatus Vecturithrix</taxon>
    </lineage>
</organism>
<sequence>MTTLAQIEQAVMTLTQDDFQKLYQWMRERDQQQWDQQIKDDSYNGTLDWLADQAISEYRQGRTRPL</sequence>
<dbReference type="HOGENOM" id="CLU_193486_0_0_0"/>
<dbReference type="STRING" id="1499967.U27_05375"/>
<accession>A0A081C1E6</accession>
<dbReference type="EMBL" id="DF820467">
    <property type="protein sequence ID" value="GAK58401.1"/>
    <property type="molecule type" value="Genomic_DNA"/>
</dbReference>
<protein>
    <submittedName>
        <fullName evidence="1">Uncharacterized protein</fullName>
    </submittedName>
</protein>